<dbReference type="Gene3D" id="3.40.50.300">
    <property type="entry name" value="P-loop containing nucleotide triphosphate hydrolases"/>
    <property type="match status" value="2"/>
</dbReference>
<evidence type="ECO:0000256" key="9">
    <source>
        <dbReference type="PROSITE-ProRule" id="PRU00560"/>
    </source>
</evidence>
<evidence type="ECO:0000259" key="10">
    <source>
        <dbReference type="PROSITE" id="PS51198"/>
    </source>
</evidence>
<dbReference type="InterPro" id="IPR014017">
    <property type="entry name" value="DNA_helicase_UvrD-like_C"/>
</dbReference>
<organism evidence="11 12">
    <name type="scientific">Amycolatopsis bartoniae</name>
    <dbReference type="NCBI Taxonomy" id="941986"/>
    <lineage>
        <taxon>Bacteria</taxon>
        <taxon>Bacillati</taxon>
        <taxon>Actinomycetota</taxon>
        <taxon>Actinomycetes</taxon>
        <taxon>Pseudonocardiales</taxon>
        <taxon>Pseudonocardiaceae</taxon>
        <taxon>Amycolatopsis</taxon>
    </lineage>
</organism>
<keyword evidence="2 9" id="KW-0378">Hydrolase</keyword>
<dbReference type="PROSITE" id="PS51198">
    <property type="entry name" value="UVRD_HELICASE_ATP_BIND"/>
    <property type="match status" value="1"/>
</dbReference>
<evidence type="ECO:0000256" key="5">
    <source>
        <dbReference type="ARBA" id="ARBA00023235"/>
    </source>
</evidence>
<comment type="catalytic activity">
    <reaction evidence="6">
        <text>Couples ATP hydrolysis with the unwinding of duplex DNA by translocating in the 3'-5' direction.</text>
        <dbReference type="EC" id="5.6.2.4"/>
    </reaction>
</comment>
<keyword evidence="1 9" id="KW-0547">Nucleotide-binding</keyword>
<dbReference type="Pfam" id="PF00580">
    <property type="entry name" value="UvrD-helicase"/>
    <property type="match status" value="1"/>
</dbReference>
<comment type="catalytic activity">
    <reaction evidence="8">
        <text>ATP + H2O = ADP + phosphate + H(+)</text>
        <dbReference type="Rhea" id="RHEA:13065"/>
        <dbReference type="ChEBI" id="CHEBI:15377"/>
        <dbReference type="ChEBI" id="CHEBI:15378"/>
        <dbReference type="ChEBI" id="CHEBI:30616"/>
        <dbReference type="ChEBI" id="CHEBI:43474"/>
        <dbReference type="ChEBI" id="CHEBI:456216"/>
        <dbReference type="EC" id="5.6.2.4"/>
    </reaction>
</comment>
<evidence type="ECO:0000256" key="1">
    <source>
        <dbReference type="ARBA" id="ARBA00022741"/>
    </source>
</evidence>
<dbReference type="GO" id="GO:0000725">
    <property type="term" value="P:recombinational repair"/>
    <property type="evidence" value="ECO:0007669"/>
    <property type="project" value="TreeGrafter"/>
</dbReference>
<dbReference type="GO" id="GO:0043138">
    <property type="term" value="F:3'-5' DNA helicase activity"/>
    <property type="evidence" value="ECO:0007669"/>
    <property type="project" value="UniProtKB-EC"/>
</dbReference>
<dbReference type="EMBL" id="BNAV01000011">
    <property type="protein sequence ID" value="GHF76553.1"/>
    <property type="molecule type" value="Genomic_DNA"/>
</dbReference>
<proteinExistence type="predicted"/>
<dbReference type="InterPro" id="IPR014016">
    <property type="entry name" value="UvrD-like_ATP-bd"/>
</dbReference>
<dbReference type="InterPro" id="IPR027417">
    <property type="entry name" value="P-loop_NTPase"/>
</dbReference>
<reference evidence="11" key="2">
    <citation type="submission" date="2020-09" db="EMBL/GenBank/DDBJ databases">
        <authorList>
            <person name="Sun Q."/>
            <person name="Zhou Y."/>
        </authorList>
    </citation>
    <scope>NUCLEOTIDE SEQUENCE</scope>
    <source>
        <strain evidence="11">CGMCC 4.7679</strain>
    </source>
</reference>
<evidence type="ECO:0000313" key="12">
    <source>
        <dbReference type="Proteomes" id="UP000658656"/>
    </source>
</evidence>
<dbReference type="PANTHER" id="PTHR11070:SF45">
    <property type="entry name" value="DNA 3'-5' HELICASE"/>
    <property type="match status" value="1"/>
</dbReference>
<feature type="domain" description="UvrD-like helicase ATP-binding" evidence="10">
    <location>
        <begin position="240"/>
        <end position="509"/>
    </location>
</feature>
<comment type="caution">
    <text evidence="11">The sequence shown here is derived from an EMBL/GenBank/DDBJ whole genome shotgun (WGS) entry which is preliminary data.</text>
</comment>
<dbReference type="AlphaFoldDB" id="A0A8H9J587"/>
<keyword evidence="5" id="KW-0413">Isomerase</keyword>
<dbReference type="SUPFAM" id="SSF52540">
    <property type="entry name" value="P-loop containing nucleoside triphosphate hydrolases"/>
    <property type="match status" value="1"/>
</dbReference>
<gene>
    <name evidence="11" type="ORF">GCM10017566_58310</name>
</gene>
<dbReference type="GO" id="GO:0005524">
    <property type="term" value="F:ATP binding"/>
    <property type="evidence" value="ECO:0007669"/>
    <property type="project" value="UniProtKB-UniRule"/>
</dbReference>
<name>A0A8H9J587_9PSEU</name>
<dbReference type="PANTHER" id="PTHR11070">
    <property type="entry name" value="UVRD / RECB / PCRA DNA HELICASE FAMILY MEMBER"/>
    <property type="match status" value="1"/>
</dbReference>
<dbReference type="GO" id="GO:0003677">
    <property type="term" value="F:DNA binding"/>
    <property type="evidence" value="ECO:0007669"/>
    <property type="project" value="InterPro"/>
</dbReference>
<evidence type="ECO:0000256" key="3">
    <source>
        <dbReference type="ARBA" id="ARBA00022806"/>
    </source>
</evidence>
<evidence type="ECO:0000256" key="4">
    <source>
        <dbReference type="ARBA" id="ARBA00022840"/>
    </source>
</evidence>
<dbReference type="GO" id="GO:0016787">
    <property type="term" value="F:hydrolase activity"/>
    <property type="evidence" value="ECO:0007669"/>
    <property type="project" value="UniProtKB-UniRule"/>
</dbReference>
<protein>
    <recommendedName>
        <fullName evidence="7">DNA 3'-5' helicase</fullName>
        <ecNumber evidence="7">5.6.2.4</ecNumber>
    </recommendedName>
</protein>
<keyword evidence="3 9" id="KW-0347">Helicase</keyword>
<accession>A0A8H9J587</accession>
<evidence type="ECO:0000256" key="7">
    <source>
        <dbReference type="ARBA" id="ARBA00034808"/>
    </source>
</evidence>
<evidence type="ECO:0000256" key="6">
    <source>
        <dbReference type="ARBA" id="ARBA00034617"/>
    </source>
</evidence>
<evidence type="ECO:0000313" key="11">
    <source>
        <dbReference type="EMBL" id="GHF76553.1"/>
    </source>
</evidence>
<dbReference type="Pfam" id="PF13361">
    <property type="entry name" value="UvrD_C"/>
    <property type="match status" value="1"/>
</dbReference>
<feature type="binding site" evidence="9">
    <location>
        <begin position="261"/>
        <end position="268"/>
    </location>
    <ligand>
        <name>ATP</name>
        <dbReference type="ChEBI" id="CHEBI:30616"/>
    </ligand>
</feature>
<evidence type="ECO:0000256" key="8">
    <source>
        <dbReference type="ARBA" id="ARBA00048988"/>
    </source>
</evidence>
<dbReference type="EC" id="5.6.2.4" evidence="7"/>
<keyword evidence="12" id="KW-1185">Reference proteome</keyword>
<evidence type="ECO:0000256" key="2">
    <source>
        <dbReference type="ARBA" id="ARBA00022801"/>
    </source>
</evidence>
<dbReference type="InterPro" id="IPR000212">
    <property type="entry name" value="DNA_helicase_UvrD/REP"/>
</dbReference>
<keyword evidence="4 9" id="KW-0067">ATP-binding</keyword>
<reference evidence="11" key="1">
    <citation type="journal article" date="2014" name="Int. J. Syst. Evol. Microbiol.">
        <title>Complete genome sequence of Corynebacterium casei LMG S-19264T (=DSM 44701T), isolated from a smear-ripened cheese.</title>
        <authorList>
            <consortium name="US DOE Joint Genome Institute (JGI-PGF)"/>
            <person name="Walter F."/>
            <person name="Albersmeier A."/>
            <person name="Kalinowski J."/>
            <person name="Ruckert C."/>
        </authorList>
    </citation>
    <scope>NUCLEOTIDE SEQUENCE</scope>
    <source>
        <strain evidence="11">CGMCC 4.7679</strain>
    </source>
</reference>
<dbReference type="Proteomes" id="UP000658656">
    <property type="component" value="Unassembled WGS sequence"/>
</dbReference>
<sequence length="696" mass="76611">MPSLAIDRDFLREYAKLEKPVQDRVTEAFAKFEQSSHAGQHLEKVSNARDDRFRTIRITQFWRGVVLAPESGDTYTLLKVLPHDDAYVWAQRRSASVNATTGRIEIRDVSAIMDSMTGLAGIAKHAPVMLFDGVSDADLRRLGIDEQTLAFARVLTDPVQLDAARSFLPGTQWDVLAGLAAGLSPEEVWAELGEAIVGEHYDPDDLSAAVARSSDRVVLVDGPDELLAVLRHPFALWRVYLHPVQRKTVEAHYRGPARVSGGPGTGKTVVALHRARYLARLDDGPVLLTTFTSTLTGSLSAGLKLLVESDQVRERIDVRNVDQLAHQVFRDHHGAPRLLDAGQENELWRSVITALGLPFSEAFLKQEWRQVILAQNVSTAQEYLSAKRTGRGRRLGPRQRAEVWQAIWDFSQRLREYDLWTHEMVCAEAARLLEGQADKPYRHIVVDEAQDLSPAQWRLLRAAVDRGPNDLFLVGDTHQRIYSHVVSLRDVGIEVAGRSTRLTLNYRTTAEILAWSLGLVRGEPIDDMDGGLDSLAGCRSEMHGMLPTITGYHRKSGELDGLSATVRGWLEAGVKPGEIGVAARARWLVDAAVKVLTADSVPAVALTGAAVPADAVSVGTMHRMKGLEFRCLAVIGVNDKSVPPVGAVTSAADDASAHRQDMQRERCLLFVACTRAREQLSVSWHGDRSELLAGLG</sequence>
<dbReference type="RefSeq" id="WP_145937112.1">
    <property type="nucleotide sequence ID" value="NZ_BNAV01000011.1"/>
</dbReference>
<dbReference type="OrthoDB" id="3196525at2"/>